<evidence type="ECO:0000256" key="4">
    <source>
        <dbReference type="PROSITE-ProRule" id="PRU00335"/>
    </source>
</evidence>
<reference evidence="6 7" key="1">
    <citation type="submission" date="2018-07" db="EMBL/GenBank/DDBJ databases">
        <title>Genomic Encyclopedia of Type Strains, Phase IV (KMG-IV): sequencing the most valuable type-strain genomes for metagenomic binning, comparative biology and taxonomic classification.</title>
        <authorList>
            <person name="Goeker M."/>
        </authorList>
    </citation>
    <scope>NUCLEOTIDE SEQUENCE [LARGE SCALE GENOMIC DNA]</scope>
    <source>
        <strain evidence="6 7">DSM 44290</strain>
    </source>
</reference>
<keyword evidence="2 4" id="KW-0238">DNA-binding</keyword>
<feature type="DNA-binding region" description="H-T-H motif" evidence="4">
    <location>
        <begin position="48"/>
        <end position="67"/>
    </location>
</feature>
<proteinExistence type="predicted"/>
<accession>A0A370ICC8</accession>
<dbReference type="InterPro" id="IPR009057">
    <property type="entry name" value="Homeodomain-like_sf"/>
</dbReference>
<dbReference type="Proteomes" id="UP000254869">
    <property type="component" value="Unassembled WGS sequence"/>
</dbReference>
<dbReference type="PANTHER" id="PTHR30055">
    <property type="entry name" value="HTH-TYPE TRANSCRIPTIONAL REGULATOR RUTR"/>
    <property type="match status" value="1"/>
</dbReference>
<name>A0A370ICC8_9NOCA</name>
<protein>
    <submittedName>
        <fullName evidence="6">TetR family transcriptional regulator</fullName>
    </submittedName>
</protein>
<keyword evidence="3" id="KW-0804">Transcription</keyword>
<evidence type="ECO:0000256" key="3">
    <source>
        <dbReference type="ARBA" id="ARBA00023163"/>
    </source>
</evidence>
<dbReference type="GO" id="GO:0000976">
    <property type="term" value="F:transcription cis-regulatory region binding"/>
    <property type="evidence" value="ECO:0007669"/>
    <property type="project" value="TreeGrafter"/>
</dbReference>
<dbReference type="Pfam" id="PF00440">
    <property type="entry name" value="TetR_N"/>
    <property type="match status" value="1"/>
</dbReference>
<dbReference type="AlphaFoldDB" id="A0A370ICC8"/>
<comment type="caution">
    <text evidence="6">The sequence shown here is derived from an EMBL/GenBank/DDBJ whole genome shotgun (WGS) entry which is preliminary data.</text>
</comment>
<dbReference type="PROSITE" id="PS50977">
    <property type="entry name" value="HTH_TETR_2"/>
    <property type="match status" value="1"/>
</dbReference>
<feature type="domain" description="HTH tetR-type" evidence="5">
    <location>
        <begin position="25"/>
        <end position="85"/>
    </location>
</feature>
<organism evidence="6 7">
    <name type="scientific">Nocardia pseudobrasiliensis</name>
    <dbReference type="NCBI Taxonomy" id="45979"/>
    <lineage>
        <taxon>Bacteria</taxon>
        <taxon>Bacillati</taxon>
        <taxon>Actinomycetota</taxon>
        <taxon>Actinomycetes</taxon>
        <taxon>Mycobacteriales</taxon>
        <taxon>Nocardiaceae</taxon>
        <taxon>Nocardia</taxon>
    </lineage>
</organism>
<dbReference type="SUPFAM" id="SSF46689">
    <property type="entry name" value="Homeodomain-like"/>
    <property type="match status" value="1"/>
</dbReference>
<keyword evidence="1" id="KW-0805">Transcription regulation</keyword>
<dbReference type="PRINTS" id="PR00455">
    <property type="entry name" value="HTHTETR"/>
</dbReference>
<evidence type="ECO:0000259" key="5">
    <source>
        <dbReference type="PROSITE" id="PS50977"/>
    </source>
</evidence>
<dbReference type="Gene3D" id="1.10.357.10">
    <property type="entry name" value="Tetracycline Repressor, domain 2"/>
    <property type="match status" value="1"/>
</dbReference>
<evidence type="ECO:0000256" key="1">
    <source>
        <dbReference type="ARBA" id="ARBA00023015"/>
    </source>
</evidence>
<keyword evidence="7" id="KW-1185">Reference proteome</keyword>
<evidence type="ECO:0000313" key="6">
    <source>
        <dbReference type="EMBL" id="RDI68353.1"/>
    </source>
</evidence>
<dbReference type="GO" id="GO:0003700">
    <property type="term" value="F:DNA-binding transcription factor activity"/>
    <property type="evidence" value="ECO:0007669"/>
    <property type="project" value="TreeGrafter"/>
</dbReference>
<sequence length="223" mass="24580">MTESAWLRSLTDPDPAVLRLLDDPDEVTVRILAAAVEQMAVVGWRRSTVEDVAKRAKVGRATVYRKFPNKNALTEAVLHDEFRKYLAGSTAAVAGLTDVTERLAESTAYTVEYLRGHRLLRRLLETEPDAILPGLTVDAGPMIALFREFCLALWRRELYGDTTLSGPTDEHLATVAELHIRITLSLLLTPDTGIALDTGDQARAFARDYLAPMLTVPPGQSPL</sequence>
<dbReference type="STRING" id="1210086.GCA_001613105_01330"/>
<dbReference type="EMBL" id="QQBC01000002">
    <property type="protein sequence ID" value="RDI68353.1"/>
    <property type="molecule type" value="Genomic_DNA"/>
</dbReference>
<dbReference type="InterPro" id="IPR001647">
    <property type="entry name" value="HTH_TetR"/>
</dbReference>
<dbReference type="PANTHER" id="PTHR30055:SF234">
    <property type="entry name" value="HTH-TYPE TRANSCRIPTIONAL REGULATOR BETI"/>
    <property type="match status" value="1"/>
</dbReference>
<dbReference type="InterPro" id="IPR050109">
    <property type="entry name" value="HTH-type_TetR-like_transc_reg"/>
</dbReference>
<gene>
    <name evidence="6" type="ORF">DFR76_102754</name>
</gene>
<dbReference type="RefSeq" id="WP_067993305.1">
    <property type="nucleotide sequence ID" value="NZ_QQBC01000002.1"/>
</dbReference>
<evidence type="ECO:0000313" key="7">
    <source>
        <dbReference type="Proteomes" id="UP000254869"/>
    </source>
</evidence>
<evidence type="ECO:0000256" key="2">
    <source>
        <dbReference type="ARBA" id="ARBA00023125"/>
    </source>
</evidence>